<dbReference type="PANTHER" id="PTHR30266">
    <property type="entry name" value="MECHANOSENSITIVE CHANNEL MSCL"/>
    <property type="match status" value="1"/>
</dbReference>
<dbReference type="OrthoDB" id="9810350at2"/>
<reference evidence="6 7" key="1">
    <citation type="submission" date="2019-09" db="EMBL/GenBank/DDBJ databases">
        <title>Actinomadura physcomitrii sp. nov., a novel actinomycete isolated from moss [Physcomitrium sphaericum (Ludw) Fuernr].</title>
        <authorList>
            <person name="Zhuang X."/>
            <person name="Liu C."/>
        </authorList>
    </citation>
    <scope>NUCLEOTIDE SEQUENCE [LARGE SCALE GENOMIC DNA]</scope>
    <source>
        <strain evidence="6 7">HMC1</strain>
    </source>
</reference>
<protein>
    <submittedName>
        <fullName evidence="6">MscL family protein</fullName>
    </submittedName>
</protein>
<organism evidence="6 7">
    <name type="scientific">Actinomadura rudentiformis</name>
    <dbReference type="NCBI Taxonomy" id="359158"/>
    <lineage>
        <taxon>Bacteria</taxon>
        <taxon>Bacillati</taxon>
        <taxon>Actinomycetota</taxon>
        <taxon>Actinomycetes</taxon>
        <taxon>Streptosporangiales</taxon>
        <taxon>Thermomonosporaceae</taxon>
        <taxon>Actinomadura</taxon>
    </lineage>
</organism>
<evidence type="ECO:0000313" key="7">
    <source>
        <dbReference type="Proteomes" id="UP000468735"/>
    </source>
</evidence>
<proteinExistence type="predicted"/>
<dbReference type="Proteomes" id="UP000468735">
    <property type="component" value="Unassembled WGS sequence"/>
</dbReference>
<dbReference type="SUPFAM" id="SSF81330">
    <property type="entry name" value="Gated mechanosensitive channel"/>
    <property type="match status" value="1"/>
</dbReference>
<evidence type="ECO:0000256" key="2">
    <source>
        <dbReference type="ARBA" id="ARBA00022692"/>
    </source>
</evidence>
<gene>
    <name evidence="6" type="ORF">F8566_32935</name>
</gene>
<feature type="transmembrane region" description="Helical" evidence="5">
    <location>
        <begin position="12"/>
        <end position="45"/>
    </location>
</feature>
<dbReference type="GO" id="GO:0008381">
    <property type="term" value="F:mechanosensitive monoatomic ion channel activity"/>
    <property type="evidence" value="ECO:0007669"/>
    <property type="project" value="TreeGrafter"/>
</dbReference>
<dbReference type="InterPro" id="IPR036019">
    <property type="entry name" value="MscL_channel"/>
</dbReference>
<dbReference type="EMBL" id="WBMT01000017">
    <property type="protein sequence ID" value="KAB2344123.1"/>
    <property type="molecule type" value="Genomic_DNA"/>
</dbReference>
<name>A0A6H9YVT6_9ACTN</name>
<dbReference type="Pfam" id="PF01741">
    <property type="entry name" value="MscL"/>
    <property type="match status" value="1"/>
</dbReference>
<keyword evidence="3 5" id="KW-1133">Transmembrane helix</keyword>
<dbReference type="AlphaFoldDB" id="A0A6H9YVT6"/>
<evidence type="ECO:0000256" key="5">
    <source>
        <dbReference type="SAM" id="Phobius"/>
    </source>
</evidence>
<evidence type="ECO:0000313" key="6">
    <source>
        <dbReference type="EMBL" id="KAB2344123.1"/>
    </source>
</evidence>
<dbReference type="InterPro" id="IPR037673">
    <property type="entry name" value="MSC/AndL"/>
</dbReference>
<accession>A0A6H9YVT6</accession>
<keyword evidence="2 5" id="KW-0812">Transmembrane</keyword>
<sequence length="138" mass="15142">MGGFKKFLIRGNLVELAVAFVVGAAFASLVKDFATAFIAPLISLLGGKPDYTRLAVTIDGTRFPYGVFLTSAIAFIMTALIVYFIVVLPTTRLIERLDRHKEVTERECPQCLSDIPVKARRCRYCTVEVVPATEAPAT</sequence>
<evidence type="ECO:0000256" key="4">
    <source>
        <dbReference type="ARBA" id="ARBA00023136"/>
    </source>
</evidence>
<keyword evidence="7" id="KW-1185">Reference proteome</keyword>
<dbReference type="GO" id="GO:0016020">
    <property type="term" value="C:membrane"/>
    <property type="evidence" value="ECO:0007669"/>
    <property type="project" value="UniProtKB-SubCell"/>
</dbReference>
<dbReference type="PANTHER" id="PTHR30266:SF2">
    <property type="entry name" value="LARGE-CONDUCTANCE MECHANOSENSITIVE CHANNEL"/>
    <property type="match status" value="1"/>
</dbReference>
<evidence type="ECO:0000256" key="3">
    <source>
        <dbReference type="ARBA" id="ARBA00022989"/>
    </source>
</evidence>
<dbReference type="Gene3D" id="1.10.1200.120">
    <property type="entry name" value="Large-conductance mechanosensitive channel, MscL, domain 1"/>
    <property type="match status" value="1"/>
</dbReference>
<dbReference type="RefSeq" id="WP_151565751.1">
    <property type="nucleotide sequence ID" value="NZ_WBMT01000017.1"/>
</dbReference>
<keyword evidence="4 5" id="KW-0472">Membrane</keyword>
<evidence type="ECO:0000256" key="1">
    <source>
        <dbReference type="ARBA" id="ARBA00004141"/>
    </source>
</evidence>
<comment type="subcellular location">
    <subcellularLocation>
        <location evidence="1">Membrane</location>
        <topology evidence="1">Multi-pass membrane protein</topology>
    </subcellularLocation>
</comment>
<feature type="transmembrane region" description="Helical" evidence="5">
    <location>
        <begin position="65"/>
        <end position="88"/>
    </location>
</feature>
<comment type="caution">
    <text evidence="6">The sequence shown here is derived from an EMBL/GenBank/DDBJ whole genome shotgun (WGS) entry which is preliminary data.</text>
</comment>